<dbReference type="RefSeq" id="WP_078931625.1">
    <property type="nucleotide sequence ID" value="NZ_FUXC01000012.1"/>
</dbReference>
<evidence type="ECO:0000256" key="12">
    <source>
        <dbReference type="RuleBase" id="RU004181"/>
    </source>
</evidence>
<dbReference type="UniPathway" id="UPA00665"/>
<dbReference type="Proteomes" id="UP000190395">
    <property type="component" value="Unassembled WGS sequence"/>
</dbReference>
<dbReference type="PANTHER" id="PTHR33695">
    <property type="entry name" value="LIPOPROTEIN SIGNAL PEPTIDASE"/>
    <property type="match status" value="1"/>
</dbReference>
<keyword evidence="9 10" id="KW-0472">Membrane</keyword>
<sequence length="189" mass="21045">MDTENIVVEFKTKTSLSKKLIPLILMLFVIAADQITKQLIVKFIPLTFPPSIGSSFFGDFLRIIHVCNPGIAFSIGQGWSLTARAFLFRIVPLVVIILVLIVYFRNDEFSSLQRWAIAGIAGGGLGNLIDRFFRKEGVIDFIDVKFYGIFGMDRWPTFNVADAAVVLCGILLLTSFAFTVKKSNSNKEA</sequence>
<dbReference type="PROSITE" id="PS00855">
    <property type="entry name" value="SPASE_II"/>
    <property type="match status" value="1"/>
</dbReference>
<evidence type="ECO:0000256" key="2">
    <source>
        <dbReference type="ARBA" id="ARBA00022475"/>
    </source>
</evidence>
<dbReference type="Pfam" id="PF01252">
    <property type="entry name" value="Peptidase_A8"/>
    <property type="match status" value="1"/>
</dbReference>
<dbReference type="EMBL" id="FUXC01000012">
    <property type="protein sequence ID" value="SKA00231.1"/>
    <property type="molecule type" value="Genomic_DNA"/>
</dbReference>
<evidence type="ECO:0000256" key="7">
    <source>
        <dbReference type="ARBA" id="ARBA00022801"/>
    </source>
</evidence>
<comment type="pathway">
    <text evidence="10">Protein modification; lipoprotein biosynthesis (signal peptide cleavage).</text>
</comment>
<keyword evidence="8 10" id="KW-1133">Transmembrane helix</keyword>
<evidence type="ECO:0000256" key="6">
    <source>
        <dbReference type="ARBA" id="ARBA00022750"/>
    </source>
</evidence>
<dbReference type="GO" id="GO:0006508">
    <property type="term" value="P:proteolysis"/>
    <property type="evidence" value="ECO:0007669"/>
    <property type="project" value="UniProtKB-KW"/>
</dbReference>
<feature type="active site" evidence="10">
    <location>
        <position position="140"/>
    </location>
</feature>
<dbReference type="OrthoDB" id="9810259at2"/>
<keyword evidence="2 10" id="KW-1003">Cell membrane</keyword>
<gene>
    <name evidence="10" type="primary">lspA</name>
    <name evidence="13" type="ORF">SAMN02745152_01890</name>
</gene>
<dbReference type="NCBIfam" id="TIGR00077">
    <property type="entry name" value="lspA"/>
    <property type="match status" value="1"/>
</dbReference>
<keyword evidence="3" id="KW-0997">Cell inner membrane</keyword>
<keyword evidence="6 10" id="KW-0064">Aspartyl protease</keyword>
<feature type="transmembrane region" description="Helical" evidence="10">
    <location>
        <begin position="60"/>
        <end position="79"/>
    </location>
</feature>
<comment type="subcellular location">
    <subcellularLocation>
        <location evidence="10">Cell membrane</location>
        <topology evidence="10">Multi-pass membrane protein</topology>
    </subcellularLocation>
</comment>
<dbReference type="STRING" id="225004.SAMN02745152_01890"/>
<dbReference type="EC" id="3.4.23.36" evidence="10"/>
<evidence type="ECO:0000256" key="5">
    <source>
        <dbReference type="ARBA" id="ARBA00022692"/>
    </source>
</evidence>
<dbReference type="AlphaFoldDB" id="A0A1T4Q9M9"/>
<reference evidence="13 14" key="1">
    <citation type="submission" date="2017-02" db="EMBL/GenBank/DDBJ databases">
        <authorList>
            <person name="Peterson S.W."/>
        </authorList>
    </citation>
    <scope>NUCLEOTIDE SEQUENCE [LARGE SCALE GENOMIC DNA]</scope>
    <source>
        <strain evidence="13 14">ATCC BAA-909</strain>
    </source>
</reference>
<evidence type="ECO:0000256" key="11">
    <source>
        <dbReference type="RuleBase" id="RU000594"/>
    </source>
</evidence>
<dbReference type="GO" id="GO:0005886">
    <property type="term" value="C:plasma membrane"/>
    <property type="evidence" value="ECO:0007669"/>
    <property type="project" value="UniProtKB-SubCell"/>
</dbReference>
<keyword evidence="5 10" id="KW-0812">Transmembrane</keyword>
<evidence type="ECO:0000256" key="10">
    <source>
        <dbReference type="HAMAP-Rule" id="MF_00161"/>
    </source>
</evidence>
<evidence type="ECO:0000256" key="4">
    <source>
        <dbReference type="ARBA" id="ARBA00022670"/>
    </source>
</evidence>
<evidence type="ECO:0000313" key="14">
    <source>
        <dbReference type="Proteomes" id="UP000190395"/>
    </source>
</evidence>
<comment type="function">
    <text evidence="10 11">This protein specifically catalyzes the removal of signal peptides from prolipoproteins.</text>
</comment>
<keyword evidence="14" id="KW-1185">Reference proteome</keyword>
<protein>
    <recommendedName>
        <fullName evidence="10">Lipoprotein signal peptidase</fullName>
        <ecNumber evidence="10">3.4.23.36</ecNumber>
    </recommendedName>
    <alternativeName>
        <fullName evidence="10">Prolipoprotein signal peptidase</fullName>
    </alternativeName>
    <alternativeName>
        <fullName evidence="10">Signal peptidase II</fullName>
        <shortName evidence="10">SPase II</shortName>
    </alternativeName>
</protein>
<organism evidence="13 14">
    <name type="scientific">Treponema berlinense</name>
    <dbReference type="NCBI Taxonomy" id="225004"/>
    <lineage>
        <taxon>Bacteria</taxon>
        <taxon>Pseudomonadati</taxon>
        <taxon>Spirochaetota</taxon>
        <taxon>Spirochaetia</taxon>
        <taxon>Spirochaetales</taxon>
        <taxon>Treponemataceae</taxon>
        <taxon>Treponema</taxon>
    </lineage>
</organism>
<dbReference type="PANTHER" id="PTHR33695:SF1">
    <property type="entry name" value="LIPOPROTEIN SIGNAL PEPTIDASE"/>
    <property type="match status" value="1"/>
</dbReference>
<dbReference type="HAMAP" id="MF_00161">
    <property type="entry name" value="LspA"/>
    <property type="match status" value="1"/>
</dbReference>
<evidence type="ECO:0000256" key="1">
    <source>
        <dbReference type="ARBA" id="ARBA00006139"/>
    </source>
</evidence>
<evidence type="ECO:0000256" key="3">
    <source>
        <dbReference type="ARBA" id="ARBA00022519"/>
    </source>
</evidence>
<evidence type="ECO:0000256" key="9">
    <source>
        <dbReference type="ARBA" id="ARBA00023136"/>
    </source>
</evidence>
<feature type="transmembrane region" description="Helical" evidence="10">
    <location>
        <begin position="160"/>
        <end position="180"/>
    </location>
</feature>
<proteinExistence type="inferred from homology"/>
<keyword evidence="4 10" id="KW-0645">Protease</keyword>
<dbReference type="PRINTS" id="PR00781">
    <property type="entry name" value="LIPOSIGPTASE"/>
</dbReference>
<dbReference type="GO" id="GO:0004190">
    <property type="term" value="F:aspartic-type endopeptidase activity"/>
    <property type="evidence" value="ECO:0007669"/>
    <property type="project" value="UniProtKB-UniRule"/>
</dbReference>
<dbReference type="InterPro" id="IPR001872">
    <property type="entry name" value="Peptidase_A8"/>
</dbReference>
<comment type="similarity">
    <text evidence="1 10 12">Belongs to the peptidase A8 family.</text>
</comment>
<comment type="catalytic activity">
    <reaction evidence="10 11">
        <text>Release of signal peptides from bacterial membrane prolipoproteins. Hydrolyzes -Xaa-Yaa-Zaa-|-(S,diacylglyceryl)Cys-, in which Xaa is hydrophobic (preferably Leu), and Yaa (Ala or Ser) and Zaa (Gly or Ala) have small, neutral side chains.</text>
        <dbReference type="EC" id="3.4.23.36"/>
    </reaction>
</comment>
<keyword evidence="7 10" id="KW-0378">Hydrolase</keyword>
<feature type="transmembrane region" description="Helical" evidence="10">
    <location>
        <begin position="86"/>
        <end position="104"/>
    </location>
</feature>
<evidence type="ECO:0000256" key="8">
    <source>
        <dbReference type="ARBA" id="ARBA00022989"/>
    </source>
</evidence>
<name>A0A1T4Q9M9_9SPIR</name>
<accession>A0A1T4Q9M9</accession>
<dbReference type="GeneID" id="303368119"/>
<evidence type="ECO:0000313" key="13">
    <source>
        <dbReference type="EMBL" id="SKA00231.1"/>
    </source>
</evidence>
<feature type="active site" evidence="10">
    <location>
        <position position="162"/>
    </location>
</feature>
<feature type="transmembrane region" description="Helical" evidence="10">
    <location>
        <begin position="20"/>
        <end position="40"/>
    </location>
</feature>